<feature type="compositionally biased region" description="Low complexity" evidence="1">
    <location>
        <begin position="66"/>
        <end position="79"/>
    </location>
</feature>
<comment type="caution">
    <text evidence="2">The sequence shown here is derived from an EMBL/GenBank/DDBJ whole genome shotgun (WGS) entry which is preliminary data.</text>
</comment>
<feature type="compositionally biased region" description="Gly residues" evidence="1">
    <location>
        <begin position="220"/>
        <end position="229"/>
    </location>
</feature>
<sequence>MGYHDDDLESLAPSDSVSCVPEGGFRSRHRSSRHPEWTWAAEKPSTRTPRRSEVVYAEKYVAAVPVHSSSKTYTSSPYTQHKRSSSSSQTYAVQNQHGNYLPSPPYEARSTRLASQPRVTVTTIPSTPTSSSHSHRSGSSSQRSGSSSSLYRIFSPDRDAPTLRTSRTTAPPVSNSRFHEDYYGTHRGRTSSATSSGGRRASSAGARDSSSRDRRVAYGTAGGSSGGGRYRTVESYVPSAPRSAPAGGRYGDDRYGVYEVRAPSRGRRESFDYTATGQGGARVSGHHSGSGSSGRGWRW</sequence>
<organism evidence="2 3">
    <name type="scientific">Cryphonectria parasitica (strain ATCC 38755 / EP155)</name>
    <dbReference type="NCBI Taxonomy" id="660469"/>
    <lineage>
        <taxon>Eukaryota</taxon>
        <taxon>Fungi</taxon>
        <taxon>Dikarya</taxon>
        <taxon>Ascomycota</taxon>
        <taxon>Pezizomycotina</taxon>
        <taxon>Sordariomycetes</taxon>
        <taxon>Sordariomycetidae</taxon>
        <taxon>Diaporthales</taxon>
        <taxon>Cryphonectriaceae</taxon>
        <taxon>Cryphonectria-Endothia species complex</taxon>
        <taxon>Cryphonectria</taxon>
    </lineage>
</organism>
<feature type="compositionally biased region" description="Low complexity" evidence="1">
    <location>
        <begin position="286"/>
        <end position="299"/>
    </location>
</feature>
<evidence type="ECO:0000313" key="2">
    <source>
        <dbReference type="EMBL" id="KAF3761405.1"/>
    </source>
</evidence>
<evidence type="ECO:0000313" key="3">
    <source>
        <dbReference type="Proteomes" id="UP000803844"/>
    </source>
</evidence>
<dbReference type="RefSeq" id="XP_040772384.1">
    <property type="nucleotide sequence ID" value="XM_040915316.1"/>
</dbReference>
<dbReference type="EMBL" id="MU032351">
    <property type="protein sequence ID" value="KAF3761405.1"/>
    <property type="molecule type" value="Genomic_DNA"/>
</dbReference>
<dbReference type="GeneID" id="63832445"/>
<keyword evidence="3" id="KW-1185">Reference proteome</keyword>
<accession>A0A9P5CL34</accession>
<name>A0A9P5CL34_CRYP1</name>
<feature type="compositionally biased region" description="Polar residues" evidence="1">
    <location>
        <begin position="85"/>
        <end position="98"/>
    </location>
</feature>
<protein>
    <submittedName>
        <fullName evidence="2">Uncharacterized protein</fullName>
    </submittedName>
</protein>
<feature type="compositionally biased region" description="Low complexity" evidence="1">
    <location>
        <begin position="190"/>
        <end position="208"/>
    </location>
</feature>
<reference evidence="2" key="1">
    <citation type="journal article" date="2020" name="Phytopathology">
        <title>Genome sequence of the chestnut blight fungus Cryphonectria parasitica EP155: A fundamental resource for an archetypical invasive plant pathogen.</title>
        <authorList>
            <person name="Crouch J.A."/>
            <person name="Dawe A."/>
            <person name="Aerts A."/>
            <person name="Barry K."/>
            <person name="Churchill A.C.L."/>
            <person name="Grimwood J."/>
            <person name="Hillman B."/>
            <person name="Milgroom M.G."/>
            <person name="Pangilinan J."/>
            <person name="Smith M."/>
            <person name="Salamov A."/>
            <person name="Schmutz J."/>
            <person name="Yadav J."/>
            <person name="Grigoriev I.V."/>
            <person name="Nuss D."/>
        </authorList>
    </citation>
    <scope>NUCLEOTIDE SEQUENCE</scope>
    <source>
        <strain evidence="2">EP155</strain>
    </source>
</reference>
<feature type="compositionally biased region" description="Polar residues" evidence="1">
    <location>
        <begin position="163"/>
        <end position="176"/>
    </location>
</feature>
<proteinExistence type="predicted"/>
<feature type="compositionally biased region" description="Low complexity" evidence="1">
    <location>
        <begin position="125"/>
        <end position="149"/>
    </location>
</feature>
<feature type="compositionally biased region" description="Polar residues" evidence="1">
    <location>
        <begin position="112"/>
        <end position="124"/>
    </location>
</feature>
<gene>
    <name evidence="2" type="ORF">M406DRAFT_108742</name>
</gene>
<feature type="region of interest" description="Disordered" evidence="1">
    <location>
        <begin position="66"/>
        <end position="230"/>
    </location>
</feature>
<feature type="region of interest" description="Disordered" evidence="1">
    <location>
        <begin position="1"/>
        <end position="51"/>
    </location>
</feature>
<dbReference type="Proteomes" id="UP000803844">
    <property type="component" value="Unassembled WGS sequence"/>
</dbReference>
<dbReference type="OrthoDB" id="10681175at2759"/>
<feature type="region of interest" description="Disordered" evidence="1">
    <location>
        <begin position="260"/>
        <end position="299"/>
    </location>
</feature>
<evidence type="ECO:0000256" key="1">
    <source>
        <dbReference type="SAM" id="MobiDB-lite"/>
    </source>
</evidence>
<dbReference type="AlphaFoldDB" id="A0A9P5CL34"/>